<reference evidence="2" key="1">
    <citation type="submission" date="2014-11" db="EMBL/GenBank/DDBJ databases">
        <authorList>
            <person name="Amaro Gonzalez C."/>
        </authorList>
    </citation>
    <scope>NUCLEOTIDE SEQUENCE</scope>
</reference>
<organism evidence="2">
    <name type="scientific">Anguilla anguilla</name>
    <name type="common">European freshwater eel</name>
    <name type="synonym">Muraena anguilla</name>
    <dbReference type="NCBI Taxonomy" id="7936"/>
    <lineage>
        <taxon>Eukaryota</taxon>
        <taxon>Metazoa</taxon>
        <taxon>Chordata</taxon>
        <taxon>Craniata</taxon>
        <taxon>Vertebrata</taxon>
        <taxon>Euteleostomi</taxon>
        <taxon>Actinopterygii</taxon>
        <taxon>Neopterygii</taxon>
        <taxon>Teleostei</taxon>
        <taxon>Anguilliformes</taxon>
        <taxon>Anguillidae</taxon>
        <taxon>Anguilla</taxon>
    </lineage>
</organism>
<reference evidence="2" key="2">
    <citation type="journal article" date="2015" name="Fish Shellfish Immunol.">
        <title>Early steps in the European eel (Anguilla anguilla)-Vibrio vulnificus interaction in the gills: Role of the RtxA13 toxin.</title>
        <authorList>
            <person name="Callol A."/>
            <person name="Pajuelo D."/>
            <person name="Ebbesson L."/>
            <person name="Teles M."/>
            <person name="MacKenzie S."/>
            <person name="Amaro C."/>
        </authorList>
    </citation>
    <scope>NUCLEOTIDE SEQUENCE</scope>
</reference>
<protein>
    <submittedName>
        <fullName evidence="2">Uncharacterized protein</fullName>
    </submittedName>
</protein>
<accession>A0A0E9T1I1</accession>
<dbReference type="AlphaFoldDB" id="A0A0E9T1I1"/>
<evidence type="ECO:0000256" key="1">
    <source>
        <dbReference type="SAM" id="MobiDB-lite"/>
    </source>
</evidence>
<dbReference type="EMBL" id="GBXM01061126">
    <property type="protein sequence ID" value="JAH47451.1"/>
    <property type="molecule type" value="Transcribed_RNA"/>
</dbReference>
<proteinExistence type="predicted"/>
<feature type="region of interest" description="Disordered" evidence="1">
    <location>
        <begin position="19"/>
        <end position="39"/>
    </location>
</feature>
<sequence>MEKILQVSAGCPGFFYGEGTSRRDPRGIVSWPARNVSGA</sequence>
<evidence type="ECO:0000313" key="2">
    <source>
        <dbReference type="EMBL" id="JAH47451.1"/>
    </source>
</evidence>
<name>A0A0E9T1I1_ANGAN</name>